<evidence type="ECO:0000313" key="2">
    <source>
        <dbReference type="EMBL" id="EPS31257.1"/>
    </source>
</evidence>
<dbReference type="Proteomes" id="UP000019376">
    <property type="component" value="Unassembled WGS sequence"/>
</dbReference>
<evidence type="ECO:0000313" key="3">
    <source>
        <dbReference type="Proteomes" id="UP000019376"/>
    </source>
</evidence>
<sequence length="78" mass="8455">MAGRGDIPPFRTSSPFGGSEQMERISLERGQERRLDGGPSFNVGLTGREIVLGHTPEFSGRSPIEVHSSQSRSMLGQV</sequence>
<feature type="region of interest" description="Disordered" evidence="1">
    <location>
        <begin position="1"/>
        <end position="42"/>
    </location>
</feature>
<accession>S8B921</accession>
<gene>
    <name evidence="2" type="ORF">PDE_06212</name>
</gene>
<dbReference type="HOGENOM" id="CLU_2622792_0_0_1"/>
<dbReference type="AlphaFoldDB" id="S8B921"/>
<dbReference type="EMBL" id="KB644413">
    <property type="protein sequence ID" value="EPS31257.1"/>
    <property type="molecule type" value="Genomic_DNA"/>
</dbReference>
<reference evidence="2 3" key="1">
    <citation type="journal article" date="2013" name="PLoS ONE">
        <title>Genomic and secretomic analyses reveal unique features of the lignocellulolytic enzyme system of Penicillium decumbens.</title>
        <authorList>
            <person name="Liu G."/>
            <person name="Zhang L."/>
            <person name="Wei X."/>
            <person name="Zou G."/>
            <person name="Qin Y."/>
            <person name="Ma L."/>
            <person name="Li J."/>
            <person name="Zheng H."/>
            <person name="Wang S."/>
            <person name="Wang C."/>
            <person name="Xun L."/>
            <person name="Zhao G.-P."/>
            <person name="Zhou Z."/>
            <person name="Qu Y."/>
        </authorList>
    </citation>
    <scope>NUCLEOTIDE SEQUENCE [LARGE SCALE GENOMIC DNA]</scope>
    <source>
        <strain evidence="3">114-2 / CGMCC 5302</strain>
    </source>
</reference>
<feature type="compositionally biased region" description="Polar residues" evidence="1">
    <location>
        <begin position="67"/>
        <end position="78"/>
    </location>
</feature>
<evidence type="ECO:0000256" key="1">
    <source>
        <dbReference type="SAM" id="MobiDB-lite"/>
    </source>
</evidence>
<feature type="region of interest" description="Disordered" evidence="1">
    <location>
        <begin position="54"/>
        <end position="78"/>
    </location>
</feature>
<proteinExistence type="predicted"/>
<keyword evidence="3" id="KW-1185">Reference proteome</keyword>
<name>S8B921_PENO1</name>
<feature type="compositionally biased region" description="Basic and acidic residues" evidence="1">
    <location>
        <begin position="21"/>
        <end position="36"/>
    </location>
</feature>
<organism evidence="2 3">
    <name type="scientific">Penicillium oxalicum (strain 114-2 / CGMCC 5302)</name>
    <name type="common">Penicillium decumbens</name>
    <dbReference type="NCBI Taxonomy" id="933388"/>
    <lineage>
        <taxon>Eukaryota</taxon>
        <taxon>Fungi</taxon>
        <taxon>Dikarya</taxon>
        <taxon>Ascomycota</taxon>
        <taxon>Pezizomycotina</taxon>
        <taxon>Eurotiomycetes</taxon>
        <taxon>Eurotiomycetidae</taxon>
        <taxon>Eurotiales</taxon>
        <taxon>Aspergillaceae</taxon>
        <taxon>Penicillium</taxon>
    </lineage>
</organism>
<protein>
    <submittedName>
        <fullName evidence="2">Uncharacterized protein</fullName>
    </submittedName>
</protein>